<dbReference type="SUPFAM" id="SSF109854">
    <property type="entry name" value="DinB/YfiT-like putative metalloenzymes"/>
    <property type="match status" value="1"/>
</dbReference>
<sequence>MFLKSAIQQFRDYKGLADKTFAQLDEADFHYRPNEVSNSLAIIITHMHGNMLSRWTNFLTEDGEKEWRKRDNEFEEQQLTKQQLLTLWEEGWNVLFDALQQLKVEDLNSTIHIRTKPLSVIDGILRQLTHHASHVGQIIFAGKIIAGNNWRSLSIGKNESKLFNEQMKNS</sequence>
<dbReference type="Pfam" id="PF07609">
    <property type="entry name" value="DUF1572"/>
    <property type="match status" value="1"/>
</dbReference>
<gene>
    <name evidence="1" type="ORF">MKP09_15130</name>
</gene>
<dbReference type="Gene3D" id="1.20.120.450">
    <property type="entry name" value="dinb family like domain"/>
    <property type="match status" value="1"/>
</dbReference>
<dbReference type="EMBL" id="JAKWBL010000003">
    <property type="protein sequence ID" value="MCH5599144.1"/>
    <property type="molecule type" value="Genomic_DNA"/>
</dbReference>
<accession>A0ABS9SL82</accession>
<organism evidence="1 2">
    <name type="scientific">Niabella ginsengisoli</name>
    <dbReference type="NCBI Taxonomy" id="522298"/>
    <lineage>
        <taxon>Bacteria</taxon>
        <taxon>Pseudomonadati</taxon>
        <taxon>Bacteroidota</taxon>
        <taxon>Chitinophagia</taxon>
        <taxon>Chitinophagales</taxon>
        <taxon>Chitinophagaceae</taxon>
        <taxon>Niabella</taxon>
    </lineage>
</organism>
<keyword evidence="2" id="KW-1185">Reference proteome</keyword>
<reference evidence="1 2" key="1">
    <citation type="submission" date="2022-02" db="EMBL/GenBank/DDBJ databases">
        <authorList>
            <person name="Min J."/>
        </authorList>
    </citation>
    <scope>NUCLEOTIDE SEQUENCE [LARGE SCALE GENOMIC DNA]</scope>
    <source>
        <strain evidence="1 2">GR10-1</strain>
    </source>
</reference>
<proteinExistence type="predicted"/>
<dbReference type="RefSeq" id="WP_240830821.1">
    <property type="nucleotide sequence ID" value="NZ_JAKWBL010000003.1"/>
</dbReference>
<protein>
    <submittedName>
        <fullName evidence="1">DUF1572 domain-containing protein</fullName>
    </submittedName>
</protein>
<name>A0ABS9SL82_9BACT</name>
<dbReference type="InterPro" id="IPR034660">
    <property type="entry name" value="DinB/YfiT-like"/>
</dbReference>
<comment type="caution">
    <text evidence="1">The sequence shown here is derived from an EMBL/GenBank/DDBJ whole genome shotgun (WGS) entry which is preliminary data.</text>
</comment>
<evidence type="ECO:0000313" key="1">
    <source>
        <dbReference type="EMBL" id="MCH5599144.1"/>
    </source>
</evidence>
<evidence type="ECO:0000313" key="2">
    <source>
        <dbReference type="Proteomes" id="UP001202248"/>
    </source>
</evidence>
<dbReference type="InterPro" id="IPR011466">
    <property type="entry name" value="DUF1572"/>
</dbReference>
<dbReference type="Proteomes" id="UP001202248">
    <property type="component" value="Unassembled WGS sequence"/>
</dbReference>